<feature type="coiled-coil region" evidence="1">
    <location>
        <begin position="90"/>
        <end position="159"/>
    </location>
</feature>
<gene>
    <name evidence="2" type="ORF">BN990_04262</name>
</gene>
<evidence type="ECO:0000256" key="1">
    <source>
        <dbReference type="SAM" id="Coils"/>
    </source>
</evidence>
<dbReference type="RefSeq" id="WP_038246853.1">
    <property type="nucleotide sequence ID" value="NZ_BNER01000008.1"/>
</dbReference>
<proteinExistence type="predicted"/>
<organism evidence="2 3">
    <name type="scientific">Virgibacillus massiliensis</name>
    <dbReference type="NCBI Taxonomy" id="1462526"/>
    <lineage>
        <taxon>Bacteria</taxon>
        <taxon>Bacillati</taxon>
        <taxon>Bacillota</taxon>
        <taxon>Bacilli</taxon>
        <taxon>Bacillales</taxon>
        <taxon>Bacillaceae</taxon>
        <taxon>Virgibacillus</taxon>
    </lineage>
</organism>
<evidence type="ECO:0000313" key="3">
    <source>
        <dbReference type="Proteomes" id="UP000028875"/>
    </source>
</evidence>
<dbReference type="EMBL" id="CCDP010000003">
    <property type="protein sequence ID" value="CDQ41883.1"/>
    <property type="molecule type" value="Genomic_DNA"/>
</dbReference>
<keyword evidence="3" id="KW-1185">Reference proteome</keyword>
<accession>A0A024QH44</accession>
<reference evidence="2 3" key="1">
    <citation type="submission" date="2014-03" db="EMBL/GenBank/DDBJ databases">
        <authorList>
            <person name="Urmite Genomes U."/>
        </authorList>
    </citation>
    <scope>NUCLEOTIDE SEQUENCE [LARGE SCALE GENOMIC DNA]</scope>
    <source>
        <strain evidence="2 3">Vm-5</strain>
    </source>
</reference>
<dbReference type="STRING" id="1462526.BN990_04262"/>
<evidence type="ECO:0000313" key="2">
    <source>
        <dbReference type="EMBL" id="CDQ41883.1"/>
    </source>
</evidence>
<name>A0A024QH44_9BACI</name>
<dbReference type="Proteomes" id="UP000028875">
    <property type="component" value="Unassembled WGS sequence"/>
</dbReference>
<dbReference type="AlphaFoldDB" id="A0A024QH44"/>
<dbReference type="Gene3D" id="1.20.5.340">
    <property type="match status" value="1"/>
</dbReference>
<comment type="caution">
    <text evidence="2">The sequence shown here is derived from an EMBL/GenBank/DDBJ whole genome shotgun (WGS) entry which is preliminary data.</text>
</comment>
<sequence length="210" mass="24723">MDEQLERLKAQNEYTINQLCKGQATISSIDPSDFKLLIQQAERVKKTVKRNKELEYASKYNGELNEFLQKRKLPLNTLGRHVVDVVMDYVQELEEESKQMNKHQFELRKDAKEWWITASKFQEENEALESEIKRYKERVKELEQELEDATTDAQIADDNYYFAKRYEKALEFAVDELYYAHLTGDVGHKDASIKRVMDRSEEALKGETNG</sequence>
<reference evidence="3" key="2">
    <citation type="submission" date="2014-05" db="EMBL/GenBank/DDBJ databases">
        <title>Draft genome sequence of Virgibacillus massiliensis Vm-5.</title>
        <authorList>
            <person name="Khelaifia S."/>
            <person name="Croce O."/>
            <person name="Lagier J.C."/>
            <person name="Raoult D."/>
        </authorList>
    </citation>
    <scope>NUCLEOTIDE SEQUENCE [LARGE SCALE GENOMIC DNA]</scope>
    <source>
        <strain evidence="3">Vm-5</strain>
    </source>
</reference>
<keyword evidence="1" id="KW-0175">Coiled coil</keyword>
<protein>
    <submittedName>
        <fullName evidence="2">Uncharacterized protein</fullName>
    </submittedName>
</protein>